<dbReference type="Proteomes" id="UP001310594">
    <property type="component" value="Unassembled WGS sequence"/>
</dbReference>
<evidence type="ECO:0000313" key="3">
    <source>
        <dbReference type="Proteomes" id="UP001310594"/>
    </source>
</evidence>
<dbReference type="AlphaFoldDB" id="A0AAN8A4F8"/>
<organism evidence="2 3">
    <name type="scientific">Elasticomyces elasticus</name>
    <dbReference type="NCBI Taxonomy" id="574655"/>
    <lineage>
        <taxon>Eukaryota</taxon>
        <taxon>Fungi</taxon>
        <taxon>Dikarya</taxon>
        <taxon>Ascomycota</taxon>
        <taxon>Pezizomycotina</taxon>
        <taxon>Dothideomycetes</taxon>
        <taxon>Dothideomycetidae</taxon>
        <taxon>Mycosphaerellales</taxon>
        <taxon>Teratosphaeriaceae</taxon>
        <taxon>Elasticomyces</taxon>
    </lineage>
</organism>
<dbReference type="InterPro" id="IPR032710">
    <property type="entry name" value="NTF2-like_dom_sf"/>
</dbReference>
<dbReference type="EMBL" id="JAVRQU010000003">
    <property type="protein sequence ID" value="KAK5705336.1"/>
    <property type="molecule type" value="Genomic_DNA"/>
</dbReference>
<protein>
    <recommendedName>
        <fullName evidence="1">SnoaL-like domain-containing protein</fullName>
    </recommendedName>
</protein>
<comment type="caution">
    <text evidence="2">The sequence shown here is derived from an EMBL/GenBank/DDBJ whole genome shotgun (WGS) entry which is preliminary data.</text>
</comment>
<gene>
    <name evidence="2" type="ORF">LTR97_002454</name>
</gene>
<dbReference type="Gene3D" id="3.10.450.50">
    <property type="match status" value="1"/>
</dbReference>
<evidence type="ECO:0000313" key="2">
    <source>
        <dbReference type="EMBL" id="KAK5705336.1"/>
    </source>
</evidence>
<name>A0AAN8A4F8_9PEZI</name>
<sequence>MAFPINLTGLTTREAITDAVYRCTLAFDTGDAKLLESASTENAVINLDGMVISGRDDIRTKILGSVGKLDTTHLATNLRIDVKSESEAYVTTSFLAQHYRQGEGRNPAATRFLVGGMYFIDMIKDEKDGLWKSKHWKVQITWNEGDHSVMPGR</sequence>
<dbReference type="InterPro" id="IPR037401">
    <property type="entry name" value="SnoaL-like"/>
</dbReference>
<evidence type="ECO:0000259" key="1">
    <source>
        <dbReference type="Pfam" id="PF13577"/>
    </source>
</evidence>
<dbReference type="Pfam" id="PF13577">
    <property type="entry name" value="SnoaL_4"/>
    <property type="match status" value="1"/>
</dbReference>
<dbReference type="SUPFAM" id="SSF54427">
    <property type="entry name" value="NTF2-like"/>
    <property type="match status" value="1"/>
</dbReference>
<proteinExistence type="predicted"/>
<accession>A0AAN8A4F8</accession>
<feature type="domain" description="SnoaL-like" evidence="1">
    <location>
        <begin position="10"/>
        <end position="137"/>
    </location>
</feature>
<reference evidence="2" key="1">
    <citation type="submission" date="2023-08" db="EMBL/GenBank/DDBJ databases">
        <title>Black Yeasts Isolated from many extreme environments.</title>
        <authorList>
            <person name="Coleine C."/>
            <person name="Stajich J.E."/>
            <person name="Selbmann L."/>
        </authorList>
    </citation>
    <scope>NUCLEOTIDE SEQUENCE</scope>
    <source>
        <strain evidence="2">CCFEE 5810</strain>
    </source>
</reference>